<organism evidence="2 3">
    <name type="scientific">Laetiporus sulphureus 93-53</name>
    <dbReference type="NCBI Taxonomy" id="1314785"/>
    <lineage>
        <taxon>Eukaryota</taxon>
        <taxon>Fungi</taxon>
        <taxon>Dikarya</taxon>
        <taxon>Basidiomycota</taxon>
        <taxon>Agaricomycotina</taxon>
        <taxon>Agaricomycetes</taxon>
        <taxon>Polyporales</taxon>
        <taxon>Laetiporus</taxon>
    </lineage>
</organism>
<dbReference type="AlphaFoldDB" id="A0A165AZL6"/>
<feature type="compositionally biased region" description="Polar residues" evidence="1">
    <location>
        <begin position="21"/>
        <end position="30"/>
    </location>
</feature>
<evidence type="ECO:0000313" key="3">
    <source>
        <dbReference type="Proteomes" id="UP000076871"/>
    </source>
</evidence>
<dbReference type="RefSeq" id="XP_040757691.1">
    <property type="nucleotide sequence ID" value="XM_040913559.1"/>
</dbReference>
<dbReference type="InParanoid" id="A0A165AZL6"/>
<name>A0A165AZL6_9APHY</name>
<feature type="region of interest" description="Disordered" evidence="1">
    <location>
        <begin position="50"/>
        <end position="81"/>
    </location>
</feature>
<evidence type="ECO:0000313" key="2">
    <source>
        <dbReference type="EMBL" id="KZS99950.1"/>
    </source>
</evidence>
<accession>A0A165AZL6</accession>
<gene>
    <name evidence="2" type="ORF">LAESUDRAFT_765057</name>
</gene>
<dbReference type="EMBL" id="KV427704">
    <property type="protein sequence ID" value="KZS99950.1"/>
    <property type="molecule type" value="Genomic_DNA"/>
</dbReference>
<keyword evidence="3" id="KW-1185">Reference proteome</keyword>
<reference evidence="2 3" key="1">
    <citation type="journal article" date="2016" name="Mol. Biol. Evol.">
        <title>Comparative Genomics of Early-Diverging Mushroom-Forming Fungi Provides Insights into the Origins of Lignocellulose Decay Capabilities.</title>
        <authorList>
            <person name="Nagy L.G."/>
            <person name="Riley R."/>
            <person name="Tritt A."/>
            <person name="Adam C."/>
            <person name="Daum C."/>
            <person name="Floudas D."/>
            <person name="Sun H."/>
            <person name="Yadav J.S."/>
            <person name="Pangilinan J."/>
            <person name="Larsson K.H."/>
            <person name="Matsuura K."/>
            <person name="Barry K."/>
            <person name="Labutti K."/>
            <person name="Kuo R."/>
            <person name="Ohm R.A."/>
            <person name="Bhattacharya S.S."/>
            <person name="Shirouzu T."/>
            <person name="Yoshinaga Y."/>
            <person name="Martin F.M."/>
            <person name="Grigoriev I.V."/>
            <person name="Hibbett D.S."/>
        </authorList>
    </citation>
    <scope>NUCLEOTIDE SEQUENCE [LARGE SCALE GENOMIC DNA]</scope>
    <source>
        <strain evidence="2 3">93-53</strain>
    </source>
</reference>
<protein>
    <submittedName>
        <fullName evidence="2">Uncharacterized protein</fullName>
    </submittedName>
</protein>
<feature type="region of interest" description="Disordered" evidence="1">
    <location>
        <begin position="1"/>
        <end position="38"/>
    </location>
</feature>
<dbReference type="Proteomes" id="UP000076871">
    <property type="component" value="Unassembled WGS sequence"/>
</dbReference>
<sequence>MPHHGLSLICDTAPTGGKTGRNCSQTTSTRIYPRPPRCPSISATFLATGRGISPALSPPSPRLRPQHRHTHPDADLYDRPTTERGRQLLRPLTDGLISGLSSSGSTPTAALNTGPLITSPELVLDAPSSDSAVLFPPTNSLLRSHRFDVNIGSRVSMCSRSLTLSDSIHRLFRRHRNQDRAIRSGSQLSSIPNSNLDAF</sequence>
<dbReference type="GeneID" id="63830587"/>
<feature type="compositionally biased region" description="Basic and acidic residues" evidence="1">
    <location>
        <begin position="71"/>
        <end position="81"/>
    </location>
</feature>
<evidence type="ECO:0000256" key="1">
    <source>
        <dbReference type="SAM" id="MobiDB-lite"/>
    </source>
</evidence>
<proteinExistence type="predicted"/>